<dbReference type="InterPro" id="IPR013078">
    <property type="entry name" value="His_Pase_superF_clade-1"/>
</dbReference>
<dbReference type="AlphaFoldDB" id="A0A0G4H7G5"/>
<dbReference type="OrthoDB" id="414418at2759"/>
<dbReference type="EMBL" id="CDMY01001045">
    <property type="protein sequence ID" value="CEM39692.1"/>
    <property type="molecule type" value="Genomic_DNA"/>
</dbReference>
<dbReference type="InterPro" id="IPR051710">
    <property type="entry name" value="Phosphatase_SH3-domain"/>
</dbReference>
<evidence type="ECO:0000313" key="1">
    <source>
        <dbReference type="EMBL" id="CEM39692.1"/>
    </source>
</evidence>
<proteinExistence type="predicted"/>
<dbReference type="VEuPathDB" id="CryptoDB:Vbra_19733"/>
<dbReference type="STRING" id="1169540.A0A0G4H7G5"/>
<dbReference type="CDD" id="cd07067">
    <property type="entry name" value="HP_PGM_like"/>
    <property type="match status" value="1"/>
</dbReference>
<evidence type="ECO:0000313" key="2">
    <source>
        <dbReference type="Proteomes" id="UP000041254"/>
    </source>
</evidence>
<protein>
    <submittedName>
        <fullName evidence="1">Uncharacterized protein</fullName>
    </submittedName>
</protein>
<keyword evidence="2" id="KW-1185">Reference proteome</keyword>
<reference evidence="1 2" key="1">
    <citation type="submission" date="2014-11" db="EMBL/GenBank/DDBJ databases">
        <authorList>
            <person name="Zhu J."/>
            <person name="Qi W."/>
            <person name="Song R."/>
        </authorList>
    </citation>
    <scope>NUCLEOTIDE SEQUENCE [LARGE SCALE GENOMIC DNA]</scope>
</reference>
<organism evidence="1 2">
    <name type="scientific">Vitrella brassicaformis (strain CCMP3155)</name>
    <dbReference type="NCBI Taxonomy" id="1169540"/>
    <lineage>
        <taxon>Eukaryota</taxon>
        <taxon>Sar</taxon>
        <taxon>Alveolata</taxon>
        <taxon>Colpodellida</taxon>
        <taxon>Vitrellaceae</taxon>
        <taxon>Vitrella</taxon>
    </lineage>
</organism>
<gene>
    <name evidence="1" type="ORF">Vbra_19733</name>
</gene>
<dbReference type="SMART" id="SM00855">
    <property type="entry name" value="PGAM"/>
    <property type="match status" value="1"/>
</dbReference>
<dbReference type="SUPFAM" id="SSF53254">
    <property type="entry name" value="Phosphoglycerate mutase-like"/>
    <property type="match status" value="1"/>
</dbReference>
<dbReference type="Proteomes" id="UP000041254">
    <property type="component" value="Unassembled WGS sequence"/>
</dbReference>
<dbReference type="Gene3D" id="3.40.50.1240">
    <property type="entry name" value="Phosphoglycerate mutase-like"/>
    <property type="match status" value="1"/>
</dbReference>
<dbReference type="InParanoid" id="A0A0G4H7G5"/>
<dbReference type="PhylomeDB" id="A0A0G4H7G5"/>
<dbReference type="InterPro" id="IPR029033">
    <property type="entry name" value="His_PPase_superfam"/>
</dbReference>
<name>A0A0G4H7G5_VITBC</name>
<dbReference type="PANTHER" id="PTHR16469:SF27">
    <property type="entry name" value="UBIQUITIN-ASSOCIATED AND SH3 DOMAIN-CONTAINING BA-RELATED"/>
    <property type="match status" value="1"/>
</dbReference>
<sequence length="265" mass="28890">MPRLFLCRHGERIDHVEPTTSAVPEDILLTARGHRQAYEMGMALRGKGISVIYSSPYIRCVCTAHSAATALGGTVRVCIEPGLAQRSAAEGGGDPMPKMLAPSQLIKTLPLIDPQHKTKTDVPAFPETDEAFYMRCQKVMRAILAAHPDDTVLLVAHNCNVCNLTRCLAPGVQFPRWGVTYASITELEVDPSLHMSGEIYAPFSDAWKMQKFALDVPLQSRAGPSCRMSLLLRVSDDSQLREPEMLIRGRGDKHAAVVDDLGAGG</sequence>
<accession>A0A0G4H7G5</accession>
<dbReference type="PANTHER" id="PTHR16469">
    <property type="entry name" value="UBIQUITIN-ASSOCIATED AND SH3 DOMAIN-CONTAINING BA-RELATED"/>
    <property type="match status" value="1"/>
</dbReference>
<dbReference type="Pfam" id="PF00300">
    <property type="entry name" value="His_Phos_1"/>
    <property type="match status" value="1"/>
</dbReference>